<reference evidence="3" key="1">
    <citation type="journal article" date="2021" name="ISME J.">
        <title>Evolutionary origin and ecological implication of a unique nif island in free-living Bradyrhizobium lineages.</title>
        <authorList>
            <person name="Tao J."/>
        </authorList>
    </citation>
    <scope>NUCLEOTIDE SEQUENCE [LARGE SCALE GENOMIC DNA]</scope>
    <source>
        <strain evidence="3">SZCCT0094</strain>
    </source>
</reference>
<evidence type="ECO:0000313" key="2">
    <source>
        <dbReference type="EMBL" id="MBR1135107.1"/>
    </source>
</evidence>
<protein>
    <submittedName>
        <fullName evidence="2">Uncharacterized protein</fullName>
    </submittedName>
</protein>
<accession>A0ABS5G1B4</accession>
<proteinExistence type="predicted"/>
<keyword evidence="1" id="KW-0812">Transmembrane</keyword>
<dbReference type="Proteomes" id="UP001314635">
    <property type="component" value="Unassembled WGS sequence"/>
</dbReference>
<evidence type="ECO:0000256" key="1">
    <source>
        <dbReference type="SAM" id="Phobius"/>
    </source>
</evidence>
<organism evidence="2 3">
    <name type="scientific">Bradyrhizobium denitrificans</name>
    <dbReference type="NCBI Taxonomy" id="2734912"/>
    <lineage>
        <taxon>Bacteria</taxon>
        <taxon>Pseudomonadati</taxon>
        <taxon>Pseudomonadota</taxon>
        <taxon>Alphaproteobacteria</taxon>
        <taxon>Hyphomicrobiales</taxon>
        <taxon>Nitrobacteraceae</taxon>
        <taxon>Bradyrhizobium</taxon>
    </lineage>
</organism>
<comment type="caution">
    <text evidence="2">The sequence shown here is derived from an EMBL/GenBank/DDBJ whole genome shotgun (WGS) entry which is preliminary data.</text>
</comment>
<dbReference type="EMBL" id="JAFCLK010000004">
    <property type="protein sequence ID" value="MBR1135107.1"/>
    <property type="molecule type" value="Genomic_DNA"/>
</dbReference>
<keyword evidence="1" id="KW-0472">Membrane</keyword>
<feature type="transmembrane region" description="Helical" evidence="1">
    <location>
        <begin position="24"/>
        <end position="45"/>
    </location>
</feature>
<dbReference type="RefSeq" id="WP_172236160.1">
    <property type="nucleotide sequence ID" value="NZ_JABFDP010000007.1"/>
</dbReference>
<keyword evidence="3" id="KW-1185">Reference proteome</keyword>
<name>A0ABS5G1B4_9BRAD</name>
<sequence length="64" mass="6869">MLEITDMQAHRVPPQQRLSVTPRAALAVGIAILFLLLHVVAGVIVRASATVDGPSSVSMRQTYD</sequence>
<evidence type="ECO:0000313" key="3">
    <source>
        <dbReference type="Proteomes" id="UP001314635"/>
    </source>
</evidence>
<gene>
    <name evidence="2" type="ORF">JQ619_04955</name>
</gene>
<keyword evidence="1" id="KW-1133">Transmembrane helix</keyword>